<sequence length="27" mass="3130">MTMMRSLMHTSISPNCNAESDEVKLRF</sequence>
<protein>
    <submittedName>
        <fullName evidence="2">Uncharacterized protein</fullName>
    </submittedName>
</protein>
<organism evidence="2 3">
    <name type="scientific">Vitis vinifera</name>
    <name type="common">Grape</name>
    <dbReference type="NCBI Taxonomy" id="29760"/>
    <lineage>
        <taxon>Eukaryota</taxon>
        <taxon>Viridiplantae</taxon>
        <taxon>Streptophyta</taxon>
        <taxon>Embryophyta</taxon>
        <taxon>Tracheophyta</taxon>
        <taxon>Spermatophyta</taxon>
        <taxon>Magnoliopsida</taxon>
        <taxon>eudicotyledons</taxon>
        <taxon>Gunneridae</taxon>
        <taxon>Pentapetalae</taxon>
        <taxon>rosids</taxon>
        <taxon>Vitales</taxon>
        <taxon>Vitaceae</taxon>
        <taxon>Viteae</taxon>
        <taxon>Vitis</taxon>
    </lineage>
</organism>
<dbReference type="AlphaFoldDB" id="F6HK31"/>
<accession>F6HK31</accession>
<reference evidence="3" key="1">
    <citation type="journal article" date="2007" name="Nature">
        <title>The grapevine genome sequence suggests ancestral hexaploidization in major angiosperm phyla.</title>
        <authorList>
            <consortium name="The French-Italian Public Consortium for Grapevine Genome Characterization."/>
            <person name="Jaillon O."/>
            <person name="Aury J.-M."/>
            <person name="Noel B."/>
            <person name="Policriti A."/>
            <person name="Clepet C."/>
            <person name="Casagrande A."/>
            <person name="Choisne N."/>
            <person name="Aubourg S."/>
            <person name="Vitulo N."/>
            <person name="Jubin C."/>
            <person name="Vezzi A."/>
            <person name="Legeai F."/>
            <person name="Hugueney P."/>
            <person name="Dasilva C."/>
            <person name="Horner D."/>
            <person name="Mica E."/>
            <person name="Jublot D."/>
            <person name="Poulain J."/>
            <person name="Bruyere C."/>
            <person name="Billault A."/>
            <person name="Segurens B."/>
            <person name="Gouyvenoux M."/>
            <person name="Ugarte E."/>
            <person name="Cattonaro F."/>
            <person name="Anthouard V."/>
            <person name="Vico V."/>
            <person name="Del Fabbro C."/>
            <person name="Alaux M."/>
            <person name="Di Gaspero G."/>
            <person name="Dumas V."/>
            <person name="Felice N."/>
            <person name="Paillard S."/>
            <person name="Juman I."/>
            <person name="Moroldo M."/>
            <person name="Scalabrin S."/>
            <person name="Canaguier A."/>
            <person name="Le Clainche I."/>
            <person name="Malacrida G."/>
            <person name="Durand E."/>
            <person name="Pesole G."/>
            <person name="Laucou V."/>
            <person name="Chatelet P."/>
            <person name="Merdinoglu D."/>
            <person name="Delledonne M."/>
            <person name="Pezzotti M."/>
            <person name="Lecharny A."/>
            <person name="Scarpelli C."/>
            <person name="Artiguenave F."/>
            <person name="Pe M.E."/>
            <person name="Valle G."/>
            <person name="Morgante M."/>
            <person name="Caboche M."/>
            <person name="Adam-Blondon A.-F."/>
            <person name="Weissenbach J."/>
            <person name="Quetier F."/>
            <person name="Wincker P."/>
        </authorList>
    </citation>
    <scope>NUCLEOTIDE SEQUENCE [LARGE SCALE GENOMIC DNA]</scope>
    <source>
        <strain evidence="3">cv. Pinot noir / PN40024</strain>
    </source>
</reference>
<dbReference type="HOGENOM" id="CLU_3415631_0_0_1"/>
<feature type="region of interest" description="Disordered" evidence="1">
    <location>
        <begin position="1"/>
        <end position="27"/>
    </location>
</feature>
<dbReference type="PaxDb" id="29760-VIT_12s0035g01290.t01"/>
<gene>
    <name evidence="2" type="ordered locus">VIT_12s0035g01290</name>
</gene>
<name>F6HK31_VITVI</name>
<keyword evidence="3" id="KW-1185">Reference proteome</keyword>
<evidence type="ECO:0000313" key="3">
    <source>
        <dbReference type="Proteomes" id="UP000009183"/>
    </source>
</evidence>
<proteinExistence type="predicted"/>
<feature type="compositionally biased region" description="Polar residues" evidence="1">
    <location>
        <begin position="8"/>
        <end position="18"/>
    </location>
</feature>
<dbReference type="EMBL" id="FN595990">
    <property type="protein sequence ID" value="CCB55034.1"/>
    <property type="molecule type" value="Genomic_DNA"/>
</dbReference>
<dbReference type="InParanoid" id="F6HK31"/>
<evidence type="ECO:0000313" key="2">
    <source>
        <dbReference type="EMBL" id="CCB55034.1"/>
    </source>
</evidence>
<evidence type="ECO:0000256" key="1">
    <source>
        <dbReference type="SAM" id="MobiDB-lite"/>
    </source>
</evidence>
<dbReference type="Proteomes" id="UP000009183">
    <property type="component" value="Chromosome 12"/>
</dbReference>